<reference evidence="1 2" key="1">
    <citation type="submission" date="2013-06" db="EMBL/GenBank/DDBJ databases">
        <authorList>
            <person name="Aslett M."/>
        </authorList>
    </citation>
    <scope>NUCLEOTIDE SEQUENCE [LARGE SCALE GENOMIC DNA]</scope>
    <source>
        <strain evidence="1 2">Db11</strain>
    </source>
</reference>
<proteinExistence type="predicted"/>
<evidence type="ECO:0000313" key="1">
    <source>
        <dbReference type="EMBL" id="CDG11775.1"/>
    </source>
</evidence>
<dbReference type="AlphaFoldDB" id="A0ABC9IGE3"/>
<evidence type="ECO:0000313" key="2">
    <source>
        <dbReference type="Proteomes" id="UP000018979"/>
    </source>
</evidence>
<accession>A0ABC9IGE3</accession>
<dbReference type="RefSeq" id="WP_071826111.1">
    <property type="nucleotide sequence ID" value="NZ_HG326223.1"/>
</dbReference>
<evidence type="ECO:0008006" key="3">
    <source>
        <dbReference type="Google" id="ProtNLM"/>
    </source>
</evidence>
<organism evidence="1 2">
    <name type="scientific">Serratia marcescens subsp. marcescens Db11</name>
    <dbReference type="NCBI Taxonomy" id="273526"/>
    <lineage>
        <taxon>Bacteria</taxon>
        <taxon>Pseudomonadati</taxon>
        <taxon>Pseudomonadota</taxon>
        <taxon>Gammaproteobacteria</taxon>
        <taxon>Enterobacterales</taxon>
        <taxon>Yersiniaceae</taxon>
        <taxon>Serratia</taxon>
    </lineage>
</organism>
<dbReference type="EMBL" id="HG326223">
    <property type="protein sequence ID" value="CDG11775.1"/>
    <property type="molecule type" value="Genomic_DNA"/>
</dbReference>
<dbReference type="KEGG" id="smac:SMDB11_1199"/>
<sequence>MIVYYFTSAKYGIDNLKHKRLKISNFLNVNDPFELLGVELGDKKVRNAANFEKNKISEEYGLICFSEDKYNPVQWAHYGDNHKGVCLGFEIQEELLQKVKYVSERLLKKTIEESEFNKKILTTKFSHWNYEKERRLIIKNCNFPEDSNGIRFKEFDTDIVLKEIYIGCKSKLTYQDITSSYSSANKSVVVKMTRPAFKTFRIVWDKRNKSTRT</sequence>
<dbReference type="InterPro" id="IPR021352">
    <property type="entry name" value="DUF2971"/>
</dbReference>
<dbReference type="Pfam" id="PF11185">
    <property type="entry name" value="DUF2971"/>
    <property type="match status" value="1"/>
</dbReference>
<gene>
    <name evidence="1" type="ORF">SMDB11_1199</name>
</gene>
<reference evidence="2" key="2">
    <citation type="submission" date="2013-11" db="EMBL/GenBank/DDBJ databases">
        <title>Genome sequences of clinical and environmental isolates of Serratia marcescens.</title>
        <authorList>
            <person name="Iguchi A."/>
            <person name="Komatsu H."/>
            <person name="Nagaya Y."/>
            <person name="Ogura Y."/>
            <person name="Katsura K."/>
            <person name="Kurokawa K."/>
            <person name="Ooka T."/>
            <person name="Hattori M."/>
            <person name="Gotoh N."/>
            <person name="Thomson N."/>
            <person name="Hayashi T."/>
        </authorList>
    </citation>
    <scope>NUCLEOTIDE SEQUENCE [LARGE SCALE GENOMIC DNA]</scope>
    <source>
        <strain evidence="2">Db11</strain>
    </source>
</reference>
<dbReference type="Proteomes" id="UP000018979">
    <property type="component" value="Chromosome I"/>
</dbReference>
<reference evidence="1 2" key="3">
    <citation type="journal article" date="2014" name="Genome Biol. Evol.">
        <title>Genome evolution and plasticity of Serratia marcescens, an important multidrug-resistant nosocomial pathogen.</title>
        <authorList>
            <person name="Iguchi A."/>
            <person name="Nagaya Y."/>
            <person name="Pradel E."/>
            <person name="Ooka T."/>
            <person name="Ogura Y."/>
            <person name="Katsura K."/>
            <person name="Kurokawa K."/>
            <person name="Oshima K."/>
            <person name="Hattori M."/>
            <person name="Parkhill J."/>
            <person name="Sebaihia M."/>
            <person name="Coulthurst S.J."/>
            <person name="Gotoh N."/>
            <person name="Thomson N.R."/>
            <person name="Ewbank J.J."/>
            <person name="Hayashi T."/>
        </authorList>
    </citation>
    <scope>NUCLEOTIDE SEQUENCE [LARGE SCALE GENOMIC DNA]</scope>
    <source>
        <strain evidence="1 2">Db11</strain>
    </source>
</reference>
<name>A0ABC9IGE3_SERMA</name>
<protein>
    <recommendedName>
        <fullName evidence="3">DUF2971 domain-containing protein</fullName>
    </recommendedName>
</protein>